<organism evidence="1 2">
    <name type="scientific">Carya illinoinensis</name>
    <name type="common">Pecan</name>
    <dbReference type="NCBI Taxonomy" id="32201"/>
    <lineage>
        <taxon>Eukaryota</taxon>
        <taxon>Viridiplantae</taxon>
        <taxon>Streptophyta</taxon>
        <taxon>Embryophyta</taxon>
        <taxon>Tracheophyta</taxon>
        <taxon>Spermatophyta</taxon>
        <taxon>Magnoliopsida</taxon>
        <taxon>eudicotyledons</taxon>
        <taxon>Gunneridae</taxon>
        <taxon>Pentapetalae</taxon>
        <taxon>rosids</taxon>
        <taxon>fabids</taxon>
        <taxon>Fagales</taxon>
        <taxon>Juglandaceae</taxon>
        <taxon>Carya</taxon>
    </lineage>
</organism>
<proteinExistence type="predicted"/>
<dbReference type="AlphaFoldDB" id="A0A922JTZ2"/>
<evidence type="ECO:0000313" key="2">
    <source>
        <dbReference type="Proteomes" id="UP000811246"/>
    </source>
</evidence>
<dbReference type="EMBL" id="CM031828">
    <property type="protein sequence ID" value="KAG6716979.1"/>
    <property type="molecule type" value="Genomic_DNA"/>
</dbReference>
<name>A0A922JTZ2_CARIL</name>
<evidence type="ECO:0008006" key="3">
    <source>
        <dbReference type="Google" id="ProtNLM"/>
    </source>
</evidence>
<sequence length="346" mass="40283">MISEFDLVMQEHIRCIQDGEIHNHYVGHDIQNELIHLLATERKNHIIKKIKDAKYFSIILDCTPDASHQEQMSFVLRYDTSGKGIFNELLDTIKNLDLDINNVRRQGYDNGCNMKGKEHGVQRILLDINPKAFYMPCGCHNLNLVICDMANSCPEAISFFGFVQHNVSILTLKPLLQTCWESRIESIKAIKFQIPQIRETLLQLAKMTEDSKTKINTVSKSMQSKDMHIDVVINQLKGLISYFQDYGENGFKSTMISSKEIAISMEIELVFREKQIIYRKKQFDENVNKETTQSAKESFRINYFLFIERLNELAILSIKKEILEELEYKNLISNFASQKIRRIIFK</sequence>
<dbReference type="PANTHER" id="PTHR45749">
    <property type="match status" value="1"/>
</dbReference>
<comment type="caution">
    <text evidence="1">The sequence shown here is derived from an EMBL/GenBank/DDBJ whole genome shotgun (WGS) entry which is preliminary data.</text>
</comment>
<accession>A0A922JTZ2</accession>
<reference evidence="1" key="1">
    <citation type="submission" date="2021-01" db="EMBL/GenBank/DDBJ databases">
        <authorList>
            <person name="Lovell J.T."/>
            <person name="Bentley N."/>
            <person name="Bhattarai G."/>
            <person name="Jenkins J.W."/>
            <person name="Sreedasyam A."/>
            <person name="Alarcon Y."/>
            <person name="Bock C."/>
            <person name="Boston L."/>
            <person name="Carlson J."/>
            <person name="Cervantes K."/>
            <person name="Clermont K."/>
            <person name="Krom N."/>
            <person name="Kubenka K."/>
            <person name="Mamidi S."/>
            <person name="Mattison C."/>
            <person name="Monteros M."/>
            <person name="Pisani C."/>
            <person name="Plott C."/>
            <person name="Rajasekar S."/>
            <person name="Rhein H.S."/>
            <person name="Rohla C."/>
            <person name="Song M."/>
            <person name="Hilaire R.S."/>
            <person name="Shu S."/>
            <person name="Wells L."/>
            <person name="Wang X."/>
            <person name="Webber J."/>
            <person name="Heerema R.J."/>
            <person name="Klein P."/>
            <person name="Conner P."/>
            <person name="Grauke L."/>
            <person name="Grimwood J."/>
            <person name="Schmutz J."/>
            <person name="Randall J.J."/>
        </authorList>
    </citation>
    <scope>NUCLEOTIDE SEQUENCE</scope>
    <source>
        <tissue evidence="1">Leaf</tissue>
    </source>
</reference>
<gene>
    <name evidence="1" type="ORF">I3842_04G075200</name>
</gene>
<evidence type="ECO:0000313" key="1">
    <source>
        <dbReference type="EMBL" id="KAG6716979.1"/>
    </source>
</evidence>
<dbReference type="Proteomes" id="UP000811246">
    <property type="component" value="Chromosome 4"/>
</dbReference>
<dbReference type="PANTHER" id="PTHR45749:SF32">
    <property type="entry name" value="ZINC FINGER MYM-TYPE PROTEIN 1-LIKE"/>
    <property type="match status" value="1"/>
</dbReference>
<protein>
    <recommendedName>
        <fullName evidence="3">DUF4371 domain-containing protein</fullName>
    </recommendedName>
</protein>